<name>A0AAD8HY01_9APIA</name>
<evidence type="ECO:0000256" key="1">
    <source>
        <dbReference type="SAM" id="MobiDB-lite"/>
    </source>
</evidence>
<accession>A0AAD8HY01</accession>
<protein>
    <submittedName>
        <fullName evidence="2">Uncharacterized protein</fullName>
    </submittedName>
</protein>
<keyword evidence="3" id="KW-1185">Reference proteome</keyword>
<organism evidence="2 3">
    <name type="scientific">Heracleum sosnowskyi</name>
    <dbReference type="NCBI Taxonomy" id="360622"/>
    <lineage>
        <taxon>Eukaryota</taxon>
        <taxon>Viridiplantae</taxon>
        <taxon>Streptophyta</taxon>
        <taxon>Embryophyta</taxon>
        <taxon>Tracheophyta</taxon>
        <taxon>Spermatophyta</taxon>
        <taxon>Magnoliopsida</taxon>
        <taxon>eudicotyledons</taxon>
        <taxon>Gunneridae</taxon>
        <taxon>Pentapetalae</taxon>
        <taxon>asterids</taxon>
        <taxon>campanulids</taxon>
        <taxon>Apiales</taxon>
        <taxon>Apiaceae</taxon>
        <taxon>Apioideae</taxon>
        <taxon>apioid superclade</taxon>
        <taxon>Tordylieae</taxon>
        <taxon>Tordyliinae</taxon>
        <taxon>Heracleum</taxon>
    </lineage>
</organism>
<dbReference type="PANTHER" id="PTHR33923">
    <property type="entry name" value="CALMODULIN-BINDING PROTEIN-RELATED"/>
    <property type="match status" value="1"/>
</dbReference>
<sequence>MCMIGTVGSAFVYNELRLEEVQDMGYNPLADPPRGEICVRAKSKFDGYYKNQELTYESMKDGWKYVLYEFKSTTERNKVIHIDRPTLKTCKPVERTKKASKHAATPLHTNRFLCDSNKLVRLEGSPHYMKSTSSFDARRERSQVSSQTPRNVMIRKSMSPVKSNNFRHNSGYDYKPVGAVARISSLKVVRTLIKIPSFKPARALTKKYPPISLCEDFDVVKPTCSSTLKDSKMPMFLEFSIGATESKETSAMKVCPYTYCSLNGHHHDPQPPLKSFLSEKRRMLKAQKGIKLGCLSERRPKPSQERKAKNEKQAIRGCIYIVLCMYIAVENVVDIFTLEKVTSV</sequence>
<comment type="caution">
    <text evidence="2">The sequence shown here is derived from an EMBL/GenBank/DDBJ whole genome shotgun (WGS) entry which is preliminary data.</text>
</comment>
<evidence type="ECO:0000313" key="2">
    <source>
        <dbReference type="EMBL" id="KAK1374458.1"/>
    </source>
</evidence>
<dbReference type="AlphaFoldDB" id="A0AAD8HY01"/>
<gene>
    <name evidence="2" type="ORF">POM88_030651</name>
</gene>
<proteinExistence type="predicted"/>
<dbReference type="SUPFAM" id="SSF56801">
    <property type="entry name" value="Acetyl-CoA synthetase-like"/>
    <property type="match status" value="1"/>
</dbReference>
<feature type="region of interest" description="Disordered" evidence="1">
    <location>
        <begin position="130"/>
        <end position="149"/>
    </location>
</feature>
<dbReference type="GO" id="GO:0005516">
    <property type="term" value="F:calmodulin binding"/>
    <property type="evidence" value="ECO:0007669"/>
    <property type="project" value="InterPro"/>
</dbReference>
<dbReference type="PANTHER" id="PTHR33923:SF2">
    <property type="entry name" value="CALMODULIN-BINDING PROTEIN-RELATED"/>
    <property type="match status" value="1"/>
</dbReference>
<evidence type="ECO:0000313" key="3">
    <source>
        <dbReference type="Proteomes" id="UP001237642"/>
    </source>
</evidence>
<dbReference type="Proteomes" id="UP001237642">
    <property type="component" value="Unassembled WGS sequence"/>
</dbReference>
<dbReference type="Gene3D" id="2.30.38.10">
    <property type="entry name" value="Luciferase, Domain 3"/>
    <property type="match status" value="1"/>
</dbReference>
<reference evidence="2" key="1">
    <citation type="submission" date="2023-02" db="EMBL/GenBank/DDBJ databases">
        <title>Genome of toxic invasive species Heracleum sosnowskyi carries increased number of genes despite the absence of recent whole-genome duplications.</title>
        <authorList>
            <person name="Schelkunov M."/>
            <person name="Shtratnikova V."/>
            <person name="Makarenko M."/>
            <person name="Klepikova A."/>
            <person name="Omelchenko D."/>
            <person name="Novikova G."/>
            <person name="Obukhova E."/>
            <person name="Bogdanov V."/>
            <person name="Penin A."/>
            <person name="Logacheva M."/>
        </authorList>
    </citation>
    <scope>NUCLEOTIDE SEQUENCE</scope>
    <source>
        <strain evidence="2">Hsosn_3</strain>
        <tissue evidence="2">Leaf</tissue>
    </source>
</reference>
<dbReference type="InterPro" id="IPR044681">
    <property type="entry name" value="PICBP-like"/>
</dbReference>
<reference evidence="2" key="2">
    <citation type="submission" date="2023-05" db="EMBL/GenBank/DDBJ databases">
        <authorList>
            <person name="Schelkunov M.I."/>
        </authorList>
    </citation>
    <scope>NUCLEOTIDE SEQUENCE</scope>
    <source>
        <strain evidence="2">Hsosn_3</strain>
        <tissue evidence="2">Leaf</tissue>
    </source>
</reference>
<dbReference type="EMBL" id="JAUIZM010000007">
    <property type="protein sequence ID" value="KAK1374458.1"/>
    <property type="molecule type" value="Genomic_DNA"/>
</dbReference>